<dbReference type="Gene3D" id="1.10.110.10">
    <property type="entry name" value="Plant lipid-transfer and hydrophobic proteins"/>
    <property type="match status" value="1"/>
</dbReference>
<evidence type="ECO:0000313" key="4">
    <source>
        <dbReference type="Proteomes" id="UP000825935"/>
    </source>
</evidence>
<dbReference type="OMA" id="MARSSSX"/>
<gene>
    <name evidence="3" type="ORF">KP509_02G024100</name>
</gene>
<dbReference type="CDD" id="cd01960">
    <property type="entry name" value="nsLTP1"/>
    <property type="match status" value="1"/>
</dbReference>
<feature type="signal peptide" evidence="1">
    <location>
        <begin position="1"/>
        <end position="27"/>
    </location>
</feature>
<dbReference type="InterPro" id="IPR000528">
    <property type="entry name" value="Plant_nsLTP"/>
</dbReference>
<evidence type="ECO:0000259" key="2">
    <source>
        <dbReference type="Pfam" id="PF00234"/>
    </source>
</evidence>
<keyword evidence="4" id="KW-1185">Reference proteome</keyword>
<sequence>MGAVGRKMALVAVAMAALLLAEPSAEAAIMCAVLQLRLIPCVDFLTTAGGSPTDACCRGVRWLYGATKDSLTDRIAACSCIKSVSASIAGELNASNVEALPGLCDVHLSYSIGPSTDCSSIQ</sequence>
<dbReference type="GO" id="GO:0006869">
    <property type="term" value="P:lipid transport"/>
    <property type="evidence" value="ECO:0007669"/>
    <property type="project" value="InterPro"/>
</dbReference>
<organism evidence="3 4">
    <name type="scientific">Ceratopteris richardii</name>
    <name type="common">Triangle waterfern</name>
    <dbReference type="NCBI Taxonomy" id="49495"/>
    <lineage>
        <taxon>Eukaryota</taxon>
        <taxon>Viridiplantae</taxon>
        <taxon>Streptophyta</taxon>
        <taxon>Embryophyta</taxon>
        <taxon>Tracheophyta</taxon>
        <taxon>Polypodiopsida</taxon>
        <taxon>Polypodiidae</taxon>
        <taxon>Polypodiales</taxon>
        <taxon>Pteridineae</taxon>
        <taxon>Pteridaceae</taxon>
        <taxon>Parkerioideae</taxon>
        <taxon>Ceratopteris</taxon>
    </lineage>
</organism>
<keyword evidence="1" id="KW-0732">Signal</keyword>
<proteinExistence type="predicted"/>
<dbReference type="AlphaFoldDB" id="A0A8T2VBN7"/>
<dbReference type="Pfam" id="PF00234">
    <property type="entry name" value="Tryp_alpha_amyl"/>
    <property type="match status" value="1"/>
</dbReference>
<dbReference type="GO" id="GO:0008289">
    <property type="term" value="F:lipid binding"/>
    <property type="evidence" value="ECO:0007669"/>
    <property type="project" value="InterPro"/>
</dbReference>
<dbReference type="SUPFAM" id="SSF47699">
    <property type="entry name" value="Bifunctional inhibitor/lipid-transfer protein/seed storage 2S albumin"/>
    <property type="match status" value="1"/>
</dbReference>
<accession>A0A8T2VBN7</accession>
<evidence type="ECO:0000313" key="3">
    <source>
        <dbReference type="EMBL" id="KAH7443183.1"/>
    </source>
</evidence>
<evidence type="ECO:0000256" key="1">
    <source>
        <dbReference type="SAM" id="SignalP"/>
    </source>
</evidence>
<dbReference type="PRINTS" id="PR00382">
    <property type="entry name" value="LIPIDTRNSFER"/>
</dbReference>
<feature type="chain" id="PRO_5035905944" description="Bifunctional inhibitor/plant lipid transfer protein/seed storage helical domain-containing protein" evidence="1">
    <location>
        <begin position="28"/>
        <end position="122"/>
    </location>
</feature>
<dbReference type="InterPro" id="IPR016140">
    <property type="entry name" value="Bifunc_inhib/LTP/seed_store"/>
</dbReference>
<dbReference type="OrthoDB" id="1890443at2759"/>
<dbReference type="InterPro" id="IPR036312">
    <property type="entry name" value="Bifun_inhib/LTP/seed_sf"/>
</dbReference>
<dbReference type="EMBL" id="CM035407">
    <property type="protein sequence ID" value="KAH7443183.1"/>
    <property type="molecule type" value="Genomic_DNA"/>
</dbReference>
<protein>
    <recommendedName>
        <fullName evidence="2">Bifunctional inhibitor/plant lipid transfer protein/seed storage helical domain-containing protein</fullName>
    </recommendedName>
</protein>
<comment type="caution">
    <text evidence="3">The sequence shown here is derived from an EMBL/GenBank/DDBJ whole genome shotgun (WGS) entry which is preliminary data.</text>
</comment>
<dbReference type="Proteomes" id="UP000825935">
    <property type="component" value="Chromosome 2"/>
</dbReference>
<feature type="domain" description="Bifunctional inhibitor/plant lipid transfer protein/seed storage helical" evidence="2">
    <location>
        <begin position="31"/>
        <end position="118"/>
    </location>
</feature>
<name>A0A8T2VBN7_CERRI</name>
<reference evidence="3" key="1">
    <citation type="submission" date="2021-08" db="EMBL/GenBank/DDBJ databases">
        <title>WGS assembly of Ceratopteris richardii.</title>
        <authorList>
            <person name="Marchant D.B."/>
            <person name="Chen G."/>
            <person name="Jenkins J."/>
            <person name="Shu S."/>
            <person name="Leebens-Mack J."/>
            <person name="Grimwood J."/>
            <person name="Schmutz J."/>
            <person name="Soltis P."/>
            <person name="Soltis D."/>
            <person name="Chen Z.-H."/>
        </authorList>
    </citation>
    <scope>NUCLEOTIDE SEQUENCE</scope>
    <source>
        <strain evidence="3">Whitten #5841</strain>
        <tissue evidence="3">Leaf</tissue>
    </source>
</reference>
<dbReference type="PANTHER" id="PTHR33076">
    <property type="entry name" value="NON-SPECIFIC LIPID-TRANSFER PROTEIN 2-RELATED"/>
    <property type="match status" value="1"/>
</dbReference>